<evidence type="ECO:0000256" key="1">
    <source>
        <dbReference type="PROSITE-ProRule" id="PRU00339"/>
    </source>
</evidence>
<evidence type="ECO:0000313" key="3">
    <source>
        <dbReference type="Proteomes" id="UP000222564"/>
    </source>
</evidence>
<keyword evidence="1" id="KW-0802">TPR repeat</keyword>
<proteinExistence type="predicted"/>
<dbReference type="SUPFAM" id="SSF53448">
    <property type="entry name" value="Nucleotide-diphospho-sugar transferases"/>
    <property type="match status" value="1"/>
</dbReference>
<dbReference type="Gene3D" id="1.25.40.10">
    <property type="entry name" value="Tetratricopeptide repeat domain"/>
    <property type="match status" value="1"/>
</dbReference>
<gene>
    <name evidence="2" type="ORF">P378_10825</name>
</gene>
<reference evidence="2 3" key="1">
    <citation type="submission" date="2013-09" db="EMBL/GenBank/DDBJ databases">
        <title>Biodegradation of hydrocarbons in the deep terrestrial subsurface : characterization of a microbial consortium composed of two Desulfotomaculum species originating from a deep geological formation.</title>
        <authorList>
            <person name="Aullo T."/>
            <person name="Berlendis S."/>
            <person name="Lascourreges J.-F."/>
            <person name="Dessort D."/>
            <person name="Saint-Laurent S."/>
            <person name="Schraauwers B."/>
            <person name="Mas J."/>
            <person name="Magot M."/>
            <person name="Ranchou-Peyruse A."/>
        </authorList>
    </citation>
    <scope>NUCLEOTIDE SEQUENCE [LARGE SCALE GENOMIC DNA]</scope>
    <source>
        <strain evidence="2 3">Bs107</strain>
    </source>
</reference>
<dbReference type="AlphaFoldDB" id="A0A2C6M7V1"/>
<dbReference type="EMBL" id="AWQQ01000054">
    <property type="protein sequence ID" value="PHJ38317.1"/>
    <property type="molecule type" value="Genomic_DNA"/>
</dbReference>
<dbReference type="InterPro" id="IPR019734">
    <property type="entry name" value="TPR_rpt"/>
</dbReference>
<keyword evidence="3" id="KW-1185">Reference proteome</keyword>
<accession>A0A2C6M7V1</accession>
<dbReference type="RefSeq" id="WP_238473085.1">
    <property type="nucleotide sequence ID" value="NZ_AWQQ01000054.1"/>
</dbReference>
<comment type="caution">
    <text evidence="2">The sequence shown here is derived from an EMBL/GenBank/DDBJ whole genome shotgun (WGS) entry which is preliminary data.</text>
</comment>
<name>A0A2C6M7V1_9FIRM</name>
<evidence type="ECO:0000313" key="2">
    <source>
        <dbReference type="EMBL" id="PHJ38317.1"/>
    </source>
</evidence>
<dbReference type="InterPro" id="IPR011990">
    <property type="entry name" value="TPR-like_helical_dom_sf"/>
</dbReference>
<protein>
    <submittedName>
        <fullName evidence="2">Uncharacterized protein</fullName>
    </submittedName>
</protein>
<dbReference type="Proteomes" id="UP000222564">
    <property type="component" value="Unassembled WGS sequence"/>
</dbReference>
<dbReference type="Gene3D" id="3.90.550.10">
    <property type="entry name" value="Spore Coat Polysaccharide Biosynthesis Protein SpsA, Chain A"/>
    <property type="match status" value="1"/>
</dbReference>
<dbReference type="SUPFAM" id="SSF48452">
    <property type="entry name" value="TPR-like"/>
    <property type="match status" value="1"/>
</dbReference>
<dbReference type="PROSITE" id="PS50005">
    <property type="entry name" value="TPR"/>
    <property type="match status" value="1"/>
</dbReference>
<organism evidence="2 3">
    <name type="scientific">Desulforamulus profundi</name>
    <dbReference type="NCBI Taxonomy" id="1383067"/>
    <lineage>
        <taxon>Bacteria</taxon>
        <taxon>Bacillati</taxon>
        <taxon>Bacillota</taxon>
        <taxon>Clostridia</taxon>
        <taxon>Eubacteriales</taxon>
        <taxon>Peptococcaceae</taxon>
        <taxon>Desulforamulus</taxon>
    </lineage>
</organism>
<sequence>MIRFYLKVGTPFNNNSVMIRCEALQGIRYDTSLRVVEDTDMIFQIARNWDAVHVPEPLLLYRRHSSNISKEKDYQVLFAHVHKFLDNHSLEELIPELDWHQGDADRNQAKACAIISLFLLRRGMIPDCQRWYKKAQTLAKEPAGSFVNAIGHMMVGNFHEAIKFLASCDGEDPVAVNYLGECLALTGEMNKAHEQFLKALQLKPDYEEPLENLKGLVGIKRTAPIDRSWTKF</sequence>
<dbReference type="InterPro" id="IPR029044">
    <property type="entry name" value="Nucleotide-diphossugar_trans"/>
</dbReference>
<feature type="repeat" description="TPR" evidence="1">
    <location>
        <begin position="173"/>
        <end position="206"/>
    </location>
</feature>